<sequence length="352" mass="40064">MEPAIRSRFSDLPLEIALNILNYAVEPTFSQEEKYDDQNPYATALSLCLVSRLVRRITPPKLLHTISLRRSDSVRMFANALLMQKAYAEEKSDLFFDYTSVVQKMWIGASAESEIFVYDLAPEISVLVPVLLAAPALAIDCYYLKLVVQSVEDASSSRADPNVDHGPSPFPGKTQSLTIMGHTTSHMIFQNIRKGSIFLASIPHLIYLIDLPMDSDIFRDISRGLKLTSFLLRPWLCDIPWTCMKSLETFSVVYPHLAEPYKIRSYIDHTRGVDLHVERLTVSAPLYKQDPESFPWMEPPFPVTHPGQKRIHSDGISVEVTNCREHFWRFHYTWDKLWACGITDGAGGQRVL</sequence>
<keyword evidence="2" id="KW-1185">Reference proteome</keyword>
<dbReference type="Proteomes" id="UP000807769">
    <property type="component" value="Unassembled WGS sequence"/>
</dbReference>
<name>A0A9P7ECZ7_9AGAM</name>
<dbReference type="EMBL" id="JABBWG010000012">
    <property type="protein sequence ID" value="KAG1818127.1"/>
    <property type="molecule type" value="Genomic_DNA"/>
</dbReference>
<proteinExistence type="predicted"/>
<evidence type="ECO:0000313" key="1">
    <source>
        <dbReference type="EMBL" id="KAG1818127.1"/>
    </source>
</evidence>
<accession>A0A9P7ECZ7</accession>
<evidence type="ECO:0000313" key="2">
    <source>
        <dbReference type="Proteomes" id="UP000807769"/>
    </source>
</evidence>
<dbReference type="GeneID" id="64626788"/>
<reference evidence="1" key="1">
    <citation type="journal article" date="2020" name="New Phytol.">
        <title>Comparative genomics reveals dynamic genome evolution in host specialist ectomycorrhizal fungi.</title>
        <authorList>
            <person name="Lofgren L.A."/>
            <person name="Nguyen N.H."/>
            <person name="Vilgalys R."/>
            <person name="Ruytinx J."/>
            <person name="Liao H.L."/>
            <person name="Branco S."/>
            <person name="Kuo A."/>
            <person name="LaButti K."/>
            <person name="Lipzen A."/>
            <person name="Andreopoulos W."/>
            <person name="Pangilinan J."/>
            <person name="Riley R."/>
            <person name="Hundley H."/>
            <person name="Na H."/>
            <person name="Barry K."/>
            <person name="Grigoriev I.V."/>
            <person name="Stajich J.E."/>
            <person name="Kennedy P.G."/>
        </authorList>
    </citation>
    <scope>NUCLEOTIDE SEQUENCE</scope>
    <source>
        <strain evidence="1">MN1</strain>
    </source>
</reference>
<gene>
    <name evidence="1" type="ORF">BJ212DRAFT_1298966</name>
</gene>
<protein>
    <submittedName>
        <fullName evidence="1">Uncharacterized protein</fullName>
    </submittedName>
</protein>
<dbReference type="AlphaFoldDB" id="A0A9P7ECZ7"/>
<comment type="caution">
    <text evidence="1">The sequence shown here is derived from an EMBL/GenBank/DDBJ whole genome shotgun (WGS) entry which is preliminary data.</text>
</comment>
<dbReference type="OrthoDB" id="2648208at2759"/>
<dbReference type="RefSeq" id="XP_041194187.1">
    <property type="nucleotide sequence ID" value="XM_041332771.1"/>
</dbReference>
<organism evidence="1 2">
    <name type="scientific">Suillus subaureus</name>
    <dbReference type="NCBI Taxonomy" id="48587"/>
    <lineage>
        <taxon>Eukaryota</taxon>
        <taxon>Fungi</taxon>
        <taxon>Dikarya</taxon>
        <taxon>Basidiomycota</taxon>
        <taxon>Agaricomycotina</taxon>
        <taxon>Agaricomycetes</taxon>
        <taxon>Agaricomycetidae</taxon>
        <taxon>Boletales</taxon>
        <taxon>Suillineae</taxon>
        <taxon>Suillaceae</taxon>
        <taxon>Suillus</taxon>
    </lineage>
</organism>